<dbReference type="Pfam" id="PF14765">
    <property type="entry name" value="PS-DH"/>
    <property type="match status" value="1"/>
</dbReference>
<evidence type="ECO:0000256" key="2">
    <source>
        <dbReference type="ARBA" id="ARBA00022553"/>
    </source>
</evidence>
<dbReference type="InterPro" id="IPR014043">
    <property type="entry name" value="Acyl_transferase_dom"/>
</dbReference>
<dbReference type="InterPro" id="IPR049900">
    <property type="entry name" value="PKS_mFAS_DH"/>
</dbReference>
<dbReference type="InterPro" id="IPR020807">
    <property type="entry name" value="PKS_DH"/>
</dbReference>
<dbReference type="Pfam" id="PF02801">
    <property type="entry name" value="Ketoacyl-synt_C"/>
    <property type="match status" value="1"/>
</dbReference>
<gene>
    <name evidence="9" type="ORF">N7452_006217</name>
</gene>
<evidence type="ECO:0000256" key="3">
    <source>
        <dbReference type="ARBA" id="ARBA00022679"/>
    </source>
</evidence>
<evidence type="ECO:0000313" key="9">
    <source>
        <dbReference type="EMBL" id="KAJ5339489.1"/>
    </source>
</evidence>
<dbReference type="PANTHER" id="PTHR43775:SF29">
    <property type="entry name" value="ASPERFURANONE POLYKETIDE SYNTHASE AFOG-RELATED"/>
    <property type="match status" value="1"/>
</dbReference>
<dbReference type="GO" id="GO:0004312">
    <property type="term" value="F:fatty acid synthase activity"/>
    <property type="evidence" value="ECO:0007669"/>
    <property type="project" value="TreeGrafter"/>
</dbReference>
<dbReference type="InterPro" id="IPR001227">
    <property type="entry name" value="Ac_transferase_dom_sf"/>
</dbReference>
<dbReference type="InterPro" id="IPR049552">
    <property type="entry name" value="PKS_DH_N"/>
</dbReference>
<dbReference type="Pfam" id="PF00698">
    <property type="entry name" value="Acyl_transf_1"/>
    <property type="match status" value="1"/>
</dbReference>
<feature type="domain" description="Ketosynthase family 3 (KS3)" evidence="7">
    <location>
        <begin position="9"/>
        <end position="434"/>
    </location>
</feature>
<feature type="active site" description="Proton donor; for dehydratase activity" evidence="6">
    <location>
        <position position="1186"/>
    </location>
</feature>
<organism evidence="9 10">
    <name type="scientific">Penicillium brevicompactum</name>
    <dbReference type="NCBI Taxonomy" id="5074"/>
    <lineage>
        <taxon>Eukaryota</taxon>
        <taxon>Fungi</taxon>
        <taxon>Dikarya</taxon>
        <taxon>Ascomycota</taxon>
        <taxon>Pezizomycotina</taxon>
        <taxon>Eurotiomycetes</taxon>
        <taxon>Eurotiomycetidae</taxon>
        <taxon>Eurotiales</taxon>
        <taxon>Aspergillaceae</taxon>
        <taxon>Penicillium</taxon>
    </lineage>
</organism>
<feature type="region of interest" description="C-terminal hotdog fold" evidence="6">
    <location>
        <begin position="1121"/>
        <end position="1242"/>
    </location>
</feature>
<proteinExistence type="predicted"/>
<dbReference type="SMART" id="SM00826">
    <property type="entry name" value="PKS_DH"/>
    <property type="match status" value="1"/>
</dbReference>
<comment type="caution">
    <text evidence="9">The sequence shown here is derived from an EMBL/GenBank/DDBJ whole genome shotgun (WGS) entry which is preliminary data.</text>
</comment>
<dbReference type="PANTHER" id="PTHR43775">
    <property type="entry name" value="FATTY ACID SYNTHASE"/>
    <property type="match status" value="1"/>
</dbReference>
<dbReference type="Proteomes" id="UP001147695">
    <property type="component" value="Unassembled WGS sequence"/>
</dbReference>
<protein>
    <submittedName>
        <fullName evidence="9">Polyketide synthase</fullName>
    </submittedName>
</protein>
<sequence length="1242" mass="136016">MPDLYGDLIMPIAVVGTGGRFPGDASNPDRLWELLLNARSTLSETPKDRFNVDGFYHPQAERAGTQNFREGHFMNRPIDAFDAPFFSITPAEAEAMDPQQRMCLEVAYEALENAGIQIDQVSASNTSCYVGCFNHDYMNLMNRDPENIPFYNATGTEASCLSNRVSWFFNLAGPSMTVDTACSSSLIALHLASQSIRTGESDTSLIGGVNIMSSMEMNMQLSNLQMISPDGKSKTFDEKANGYGRGEGTCFVVIKSLEKALKDNDVIRAVIRNTGSNQDGNTPGLTLPSRTMQESLIRKVYHEAGLRMDDTGYFEAHGTGTAAGDSTETRAIGETIGKSRPADQPLWLGSVKSNIGHLEGGSGLAALIKSIYVLEQGLIPPQIWLEKVNPRILLQQWNLAIATEVTEWPYSGPRRASVNSFGFAGANAHVILDDAASYLKSKGIRGKHNSRTGRILSNTSSRFLNSDHAGAGSEQASGIALKPFPQLLVWSAHEQAGLKRIQESWTQYLLNKSGTLSPTEQRGLLTDLSYTAAERRTRFPWRSFTVCSKLEEMINGEHEIPAPVRSSRRPRVAFVFTGQGAQHYAMGRRLMEYEPYASSMGAADTYLKSLGCSWSLLDELSRSAESSRVNPAEFSQPLCIALQVALVDLLQSLGVWPPDAVIGHSGGETAAAYAKGALTRESAWAVAYHRGRVCSMASKANLGLDGDMLAAGISEEEGLAYINQIDCGALVVACVNSPKSITLSGDVPAIVEAEKLIKADGHLAKRLGVNRAYHSSHMMAVSEIYRDLLKDIHALPETTGSPKMFSCVTGALIDNCDLGGNYWVTNLLSQVKFSQALGGLINYSNTGRVKSLKEYCYVELMLEIGPHGAMQGPVKQNLKEKGARCTSISVLDRKKDAAHSLLEAIGVLFQHGFEGNIVAANRQDTGVEPKLLVDIPPFPWNHSHRYWHESARVSDYRFRKCARKDLLGVQDNKNGGYAPLWRHFLRLPENPWMEDHQVENTIIYPAAGMVAMALEAARETSEADKVVDTYELRDVRIFAAIMISREGDGAETTIQLHTSPDSWQTFSIHSRVGRGTWSLNCSGALKTHYMTAEMPAGFVDEGAFATAAHKADYERTDRICAESLSTQDFYEKQSALGLQFGELFQNVQGICKSSNQMVYAVRTPNVASAMPHDFTHDHLIHPCTLDSLIHASLAILNDQLANEPAVPTFIQKILISGVSRPIPVLSSVHTPLALQWVSEKLK</sequence>
<dbReference type="Gene3D" id="3.40.47.10">
    <property type="match status" value="1"/>
</dbReference>
<dbReference type="GO" id="GO:1901336">
    <property type="term" value="P:lactone biosynthetic process"/>
    <property type="evidence" value="ECO:0007669"/>
    <property type="project" value="UniProtKB-ARBA"/>
</dbReference>
<keyword evidence="3" id="KW-0808">Transferase</keyword>
<evidence type="ECO:0000256" key="4">
    <source>
        <dbReference type="ARBA" id="ARBA00023002"/>
    </source>
</evidence>
<keyword evidence="1" id="KW-0596">Phosphopantetheine</keyword>
<dbReference type="GO" id="GO:0044550">
    <property type="term" value="P:secondary metabolite biosynthetic process"/>
    <property type="evidence" value="ECO:0007669"/>
    <property type="project" value="TreeGrafter"/>
</dbReference>
<dbReference type="InterPro" id="IPR014030">
    <property type="entry name" value="Ketoacyl_synth_N"/>
</dbReference>
<dbReference type="SMART" id="SM00825">
    <property type="entry name" value="PKS_KS"/>
    <property type="match status" value="1"/>
</dbReference>
<evidence type="ECO:0000256" key="5">
    <source>
        <dbReference type="ARBA" id="ARBA00023268"/>
    </source>
</evidence>
<evidence type="ECO:0000313" key="10">
    <source>
        <dbReference type="Proteomes" id="UP001147695"/>
    </source>
</evidence>
<keyword evidence="4" id="KW-0560">Oxidoreductase</keyword>
<dbReference type="PROSITE" id="PS52004">
    <property type="entry name" value="KS3_2"/>
    <property type="match status" value="1"/>
</dbReference>
<dbReference type="Gene3D" id="3.10.129.110">
    <property type="entry name" value="Polyketide synthase dehydratase"/>
    <property type="match status" value="1"/>
</dbReference>
<dbReference type="InterPro" id="IPR016039">
    <property type="entry name" value="Thiolase-like"/>
</dbReference>
<dbReference type="Pfam" id="PF21089">
    <property type="entry name" value="PKS_DH_N"/>
    <property type="match status" value="1"/>
</dbReference>
<dbReference type="FunFam" id="3.40.47.10:FF:000019">
    <property type="entry name" value="Polyketide synthase type I"/>
    <property type="match status" value="1"/>
</dbReference>
<accession>A0A9W9QMH4</accession>
<evidence type="ECO:0000256" key="1">
    <source>
        <dbReference type="ARBA" id="ARBA00022450"/>
    </source>
</evidence>
<dbReference type="InterPro" id="IPR032821">
    <property type="entry name" value="PKS_assoc"/>
</dbReference>
<reference evidence="9" key="2">
    <citation type="journal article" date="2023" name="IMA Fungus">
        <title>Comparative genomic study of the Penicillium genus elucidates a diverse pangenome and 15 lateral gene transfer events.</title>
        <authorList>
            <person name="Petersen C."/>
            <person name="Sorensen T."/>
            <person name="Nielsen M.R."/>
            <person name="Sondergaard T.E."/>
            <person name="Sorensen J.L."/>
            <person name="Fitzpatrick D.A."/>
            <person name="Frisvad J.C."/>
            <person name="Nielsen K.L."/>
        </authorList>
    </citation>
    <scope>NUCLEOTIDE SEQUENCE</scope>
    <source>
        <strain evidence="9">IBT 35673</strain>
    </source>
</reference>
<dbReference type="InterPro" id="IPR050091">
    <property type="entry name" value="PKS_NRPS_Biosynth_Enz"/>
</dbReference>
<dbReference type="GO" id="GO:0006633">
    <property type="term" value="P:fatty acid biosynthetic process"/>
    <property type="evidence" value="ECO:0007669"/>
    <property type="project" value="InterPro"/>
</dbReference>
<dbReference type="InterPro" id="IPR016035">
    <property type="entry name" value="Acyl_Trfase/lysoPLipase"/>
</dbReference>
<dbReference type="InterPro" id="IPR042104">
    <property type="entry name" value="PKS_dehydratase_sf"/>
</dbReference>
<reference evidence="9" key="1">
    <citation type="submission" date="2022-12" db="EMBL/GenBank/DDBJ databases">
        <authorList>
            <person name="Petersen C."/>
        </authorList>
    </citation>
    <scope>NUCLEOTIDE SEQUENCE</scope>
    <source>
        <strain evidence="9">IBT 35673</strain>
    </source>
</reference>
<dbReference type="GO" id="GO:0016491">
    <property type="term" value="F:oxidoreductase activity"/>
    <property type="evidence" value="ECO:0007669"/>
    <property type="project" value="UniProtKB-KW"/>
</dbReference>
<dbReference type="InterPro" id="IPR020841">
    <property type="entry name" value="PKS_Beta-ketoAc_synthase_dom"/>
</dbReference>
<dbReference type="Pfam" id="PF16197">
    <property type="entry name" value="KAsynt_C_assoc"/>
    <property type="match status" value="1"/>
</dbReference>
<dbReference type="AlphaFoldDB" id="A0A9W9QMH4"/>
<dbReference type="GO" id="GO:0004315">
    <property type="term" value="F:3-oxoacyl-[acyl-carrier-protein] synthase activity"/>
    <property type="evidence" value="ECO:0007669"/>
    <property type="project" value="InterPro"/>
</dbReference>
<dbReference type="InterPro" id="IPR049551">
    <property type="entry name" value="PKS_DH_C"/>
</dbReference>
<dbReference type="PROSITE" id="PS52019">
    <property type="entry name" value="PKS_MFAS_DH"/>
    <property type="match status" value="1"/>
</dbReference>
<dbReference type="SMART" id="SM00827">
    <property type="entry name" value="PKS_AT"/>
    <property type="match status" value="1"/>
</dbReference>
<dbReference type="InterPro" id="IPR016036">
    <property type="entry name" value="Malonyl_transacylase_ACP-bd"/>
</dbReference>
<dbReference type="SUPFAM" id="SSF53901">
    <property type="entry name" value="Thiolase-like"/>
    <property type="match status" value="1"/>
</dbReference>
<dbReference type="InterPro" id="IPR014031">
    <property type="entry name" value="Ketoacyl_synth_C"/>
</dbReference>
<dbReference type="CDD" id="cd00833">
    <property type="entry name" value="PKS"/>
    <property type="match status" value="1"/>
</dbReference>
<dbReference type="EMBL" id="JAPZBQ010000003">
    <property type="protein sequence ID" value="KAJ5339489.1"/>
    <property type="molecule type" value="Genomic_DNA"/>
</dbReference>
<evidence type="ECO:0000259" key="7">
    <source>
        <dbReference type="PROSITE" id="PS52004"/>
    </source>
</evidence>
<feature type="active site" description="Proton acceptor; for dehydratase activity" evidence="6">
    <location>
        <position position="996"/>
    </location>
</feature>
<evidence type="ECO:0000256" key="6">
    <source>
        <dbReference type="PROSITE-ProRule" id="PRU01363"/>
    </source>
</evidence>
<feature type="region of interest" description="N-terminal hotdog fold" evidence="6">
    <location>
        <begin position="964"/>
        <end position="1092"/>
    </location>
</feature>
<evidence type="ECO:0000259" key="8">
    <source>
        <dbReference type="PROSITE" id="PS52019"/>
    </source>
</evidence>
<keyword evidence="5" id="KW-0511">Multifunctional enzyme</keyword>
<dbReference type="InterPro" id="IPR018201">
    <property type="entry name" value="Ketoacyl_synth_AS"/>
</dbReference>
<dbReference type="SUPFAM" id="SSF55048">
    <property type="entry name" value="Probable ACP-binding domain of malonyl-CoA ACP transacylase"/>
    <property type="match status" value="1"/>
</dbReference>
<dbReference type="PROSITE" id="PS00606">
    <property type="entry name" value="KS3_1"/>
    <property type="match status" value="1"/>
</dbReference>
<keyword evidence="2" id="KW-0597">Phosphoprotein</keyword>
<dbReference type="Gene3D" id="3.40.366.10">
    <property type="entry name" value="Malonyl-Coenzyme A Acyl Carrier Protein, domain 2"/>
    <property type="match status" value="1"/>
</dbReference>
<name>A0A9W9QMH4_PENBR</name>
<feature type="domain" description="PKS/mFAS DH" evidence="8">
    <location>
        <begin position="964"/>
        <end position="1242"/>
    </location>
</feature>
<dbReference type="SUPFAM" id="SSF52151">
    <property type="entry name" value="FabD/lysophospholipase-like"/>
    <property type="match status" value="1"/>
</dbReference>
<dbReference type="Pfam" id="PF00109">
    <property type="entry name" value="ketoacyl-synt"/>
    <property type="match status" value="1"/>
</dbReference>